<sequence>MTDITGPAGRQPTRRRAGAPELPECGSAGQVVIATACDRPEYGSAGTAADLLTGGVGIAVRTALRAGGLCSLSRGGLSGPPDRT</sequence>
<accession>A0ABQ3CWF0</accession>
<name>A0ABQ3CWF0_9ACTN</name>
<organism evidence="2 3">
    <name type="scientific">Streptomyces canarius</name>
    <dbReference type="NCBI Taxonomy" id="285453"/>
    <lineage>
        <taxon>Bacteria</taxon>
        <taxon>Bacillati</taxon>
        <taxon>Actinomycetota</taxon>
        <taxon>Actinomycetes</taxon>
        <taxon>Kitasatosporales</taxon>
        <taxon>Streptomycetaceae</taxon>
        <taxon>Streptomyces</taxon>
    </lineage>
</organism>
<feature type="region of interest" description="Disordered" evidence="1">
    <location>
        <begin position="1"/>
        <end position="23"/>
    </location>
</feature>
<gene>
    <name evidence="2" type="ORF">GCM10010345_58100</name>
</gene>
<protein>
    <submittedName>
        <fullName evidence="2">Uncharacterized protein</fullName>
    </submittedName>
</protein>
<keyword evidence="3" id="KW-1185">Reference proteome</keyword>
<dbReference type="Proteomes" id="UP000653644">
    <property type="component" value="Unassembled WGS sequence"/>
</dbReference>
<dbReference type="EMBL" id="BMVN01000024">
    <property type="protein sequence ID" value="GHA46015.1"/>
    <property type="molecule type" value="Genomic_DNA"/>
</dbReference>
<evidence type="ECO:0000313" key="2">
    <source>
        <dbReference type="EMBL" id="GHA46015.1"/>
    </source>
</evidence>
<proteinExistence type="predicted"/>
<reference evidence="3" key="1">
    <citation type="journal article" date="2019" name="Int. J. Syst. Evol. Microbiol.">
        <title>The Global Catalogue of Microorganisms (GCM) 10K type strain sequencing project: providing services to taxonomists for standard genome sequencing and annotation.</title>
        <authorList>
            <consortium name="The Broad Institute Genomics Platform"/>
            <consortium name="The Broad Institute Genome Sequencing Center for Infectious Disease"/>
            <person name="Wu L."/>
            <person name="Ma J."/>
        </authorList>
    </citation>
    <scope>NUCLEOTIDE SEQUENCE [LARGE SCALE GENOMIC DNA]</scope>
    <source>
        <strain evidence="3">JCM 4733</strain>
    </source>
</reference>
<evidence type="ECO:0000313" key="3">
    <source>
        <dbReference type="Proteomes" id="UP000653644"/>
    </source>
</evidence>
<comment type="caution">
    <text evidence="2">The sequence shown here is derived from an EMBL/GenBank/DDBJ whole genome shotgun (WGS) entry which is preliminary data.</text>
</comment>
<evidence type="ECO:0000256" key="1">
    <source>
        <dbReference type="SAM" id="MobiDB-lite"/>
    </source>
</evidence>